<name>A0A094ZL83_SCHHA</name>
<accession>A0A094ZL83</accession>
<proteinExistence type="predicted"/>
<organism evidence="1">
    <name type="scientific">Schistosoma haematobium</name>
    <name type="common">Blood fluke</name>
    <dbReference type="NCBI Taxonomy" id="6185"/>
    <lineage>
        <taxon>Eukaryota</taxon>
        <taxon>Metazoa</taxon>
        <taxon>Spiralia</taxon>
        <taxon>Lophotrochozoa</taxon>
        <taxon>Platyhelminthes</taxon>
        <taxon>Trematoda</taxon>
        <taxon>Digenea</taxon>
        <taxon>Strigeidida</taxon>
        <taxon>Schistosomatoidea</taxon>
        <taxon>Schistosomatidae</taxon>
        <taxon>Schistosoma</taxon>
    </lineage>
</organism>
<gene>
    <name evidence="1" type="ORF">MS3_01881</name>
</gene>
<dbReference type="EMBL" id="KL250563">
    <property type="protein sequence ID" value="KGB33699.1"/>
    <property type="molecule type" value="Genomic_DNA"/>
</dbReference>
<dbReference type="AlphaFoldDB" id="A0A094ZL83"/>
<sequence length="74" mass="8751">MDYNVGNDRYYTGKESRTDTSNKHIGIKRDTAIHLLNNWMVTINLICIFFSWWKNADLPETLAFNNFELFTICD</sequence>
<evidence type="ECO:0000313" key="1">
    <source>
        <dbReference type="EMBL" id="KGB33699.1"/>
    </source>
</evidence>
<reference evidence="1" key="1">
    <citation type="journal article" date="2012" name="Nat. Genet.">
        <title>Whole-genome sequence of Schistosoma haematobium.</title>
        <authorList>
            <person name="Young N.D."/>
            <person name="Jex A.R."/>
            <person name="Li B."/>
            <person name="Liu S."/>
            <person name="Yang L."/>
            <person name="Xiong Z."/>
            <person name="Li Y."/>
            <person name="Cantacessi C."/>
            <person name="Hall R.S."/>
            <person name="Xu X."/>
            <person name="Chen F."/>
            <person name="Wu X."/>
            <person name="Zerlotini A."/>
            <person name="Oliveira G."/>
            <person name="Hofmann A."/>
            <person name="Zhang G."/>
            <person name="Fang X."/>
            <person name="Kang Y."/>
            <person name="Campbell B.E."/>
            <person name="Loukas A."/>
            <person name="Ranganathan S."/>
            <person name="Rollinson D."/>
            <person name="Rinaldi G."/>
            <person name="Brindley P.J."/>
            <person name="Yang H."/>
            <person name="Wang J."/>
            <person name="Wang J."/>
            <person name="Gasser R.B."/>
        </authorList>
    </citation>
    <scope>NUCLEOTIDE SEQUENCE [LARGE SCALE GENOMIC DNA]</scope>
</reference>
<protein>
    <submittedName>
        <fullName evidence="1">Uncharacterized protein</fullName>
    </submittedName>
</protein>